<dbReference type="PANTHER" id="PTHR37489:SF1">
    <property type="entry name" value="DUF3500 DOMAIN-CONTAINING PROTEIN"/>
    <property type="match status" value="1"/>
</dbReference>
<dbReference type="InterPro" id="IPR021889">
    <property type="entry name" value="DUF3500"/>
</dbReference>
<feature type="chain" id="PRO_5022995677" description="DUF3500 domain-containing protein" evidence="1">
    <location>
        <begin position="21"/>
        <end position="333"/>
    </location>
</feature>
<dbReference type="Pfam" id="PF12006">
    <property type="entry name" value="DUF3500"/>
    <property type="match status" value="1"/>
</dbReference>
<organism evidence="2 3">
    <name type="scientific">Aquisphaera giovannonii</name>
    <dbReference type="NCBI Taxonomy" id="406548"/>
    <lineage>
        <taxon>Bacteria</taxon>
        <taxon>Pseudomonadati</taxon>
        <taxon>Planctomycetota</taxon>
        <taxon>Planctomycetia</taxon>
        <taxon>Isosphaerales</taxon>
        <taxon>Isosphaeraceae</taxon>
        <taxon>Aquisphaera</taxon>
    </lineage>
</organism>
<sequence length="333" mass="36241" precursor="true">MIRVACTLLALAAIVPTCRASDPSADELGQLMATAARRFVEGLDESKRSQAVFAFDSPERVNWHWIPRPRKGVPIKELSPDQRALAFGLLSTGLSTKGNVKATTIMSLEEILRVDEHGTGPVRDPELYYVSVFGTPGDDAGWGWRVEGHHLALNYTLKGNRVVSATPFMFGSNPAVVRKGPHKGLRNLADIEAPVDALLASMSGDQKKAATVNPVAPDVTTTPNSAKLGRVEPEGIACDQLTPAQRETLAQVVRAYAANFPPPIEALLLRELEESEKSLHFAWYGPADRTKNHAFRIQGPALFIDFNDTQNDVNHIHTFYRGVADDFGPAAGK</sequence>
<gene>
    <name evidence="2" type="ORF">OJF2_78100</name>
</gene>
<dbReference type="AlphaFoldDB" id="A0A5B9WEX8"/>
<evidence type="ECO:0000256" key="1">
    <source>
        <dbReference type="SAM" id="SignalP"/>
    </source>
</evidence>
<dbReference type="EMBL" id="CP042997">
    <property type="protein sequence ID" value="QEH39198.1"/>
    <property type="molecule type" value="Genomic_DNA"/>
</dbReference>
<name>A0A5B9WEX8_9BACT</name>
<dbReference type="PANTHER" id="PTHR37489">
    <property type="entry name" value="DUF3500 DOMAIN-CONTAINING PROTEIN"/>
    <property type="match status" value="1"/>
</dbReference>
<keyword evidence="3" id="KW-1185">Reference proteome</keyword>
<proteinExistence type="predicted"/>
<dbReference type="Proteomes" id="UP000324233">
    <property type="component" value="Chromosome"/>
</dbReference>
<evidence type="ECO:0000313" key="2">
    <source>
        <dbReference type="EMBL" id="QEH39198.1"/>
    </source>
</evidence>
<keyword evidence="1" id="KW-0732">Signal</keyword>
<evidence type="ECO:0000313" key="3">
    <source>
        <dbReference type="Proteomes" id="UP000324233"/>
    </source>
</evidence>
<accession>A0A5B9WEX8</accession>
<evidence type="ECO:0008006" key="4">
    <source>
        <dbReference type="Google" id="ProtNLM"/>
    </source>
</evidence>
<feature type="signal peptide" evidence="1">
    <location>
        <begin position="1"/>
        <end position="20"/>
    </location>
</feature>
<dbReference type="RefSeq" id="WP_168222308.1">
    <property type="nucleotide sequence ID" value="NZ_CP042997.1"/>
</dbReference>
<reference evidence="2 3" key="1">
    <citation type="submission" date="2019-08" db="EMBL/GenBank/DDBJ databases">
        <title>Deep-cultivation of Planctomycetes and their phenomic and genomic characterization uncovers novel biology.</title>
        <authorList>
            <person name="Wiegand S."/>
            <person name="Jogler M."/>
            <person name="Boedeker C."/>
            <person name="Pinto D."/>
            <person name="Vollmers J."/>
            <person name="Rivas-Marin E."/>
            <person name="Kohn T."/>
            <person name="Peeters S.H."/>
            <person name="Heuer A."/>
            <person name="Rast P."/>
            <person name="Oberbeckmann S."/>
            <person name="Bunk B."/>
            <person name="Jeske O."/>
            <person name="Meyerdierks A."/>
            <person name="Storesund J.E."/>
            <person name="Kallscheuer N."/>
            <person name="Luecker S."/>
            <person name="Lage O.M."/>
            <person name="Pohl T."/>
            <person name="Merkel B.J."/>
            <person name="Hornburger P."/>
            <person name="Mueller R.-W."/>
            <person name="Bruemmer F."/>
            <person name="Labrenz M."/>
            <person name="Spormann A.M."/>
            <person name="Op den Camp H."/>
            <person name="Overmann J."/>
            <person name="Amann R."/>
            <person name="Jetten M.S.M."/>
            <person name="Mascher T."/>
            <person name="Medema M.H."/>
            <person name="Devos D.P."/>
            <person name="Kaster A.-K."/>
            <person name="Ovreas L."/>
            <person name="Rohde M."/>
            <person name="Galperin M.Y."/>
            <person name="Jogler C."/>
        </authorList>
    </citation>
    <scope>NUCLEOTIDE SEQUENCE [LARGE SCALE GENOMIC DNA]</scope>
    <source>
        <strain evidence="2 3">OJF2</strain>
    </source>
</reference>
<dbReference type="KEGG" id="agv:OJF2_78100"/>
<protein>
    <recommendedName>
        <fullName evidence="4">DUF3500 domain-containing protein</fullName>
    </recommendedName>
</protein>